<dbReference type="InterPro" id="IPR036737">
    <property type="entry name" value="OmpA-like_sf"/>
</dbReference>
<feature type="region of interest" description="Disordered" evidence="2">
    <location>
        <begin position="416"/>
        <end position="446"/>
    </location>
</feature>
<feature type="compositionally biased region" description="Polar residues" evidence="2">
    <location>
        <begin position="419"/>
        <end position="431"/>
    </location>
</feature>
<keyword evidence="3" id="KW-0732">Signal</keyword>
<dbReference type="Gene3D" id="3.30.1330.60">
    <property type="entry name" value="OmpA-like domain"/>
    <property type="match status" value="1"/>
</dbReference>
<dbReference type="InterPro" id="IPR050330">
    <property type="entry name" value="Bact_OuterMem_StrucFunc"/>
</dbReference>
<dbReference type="GO" id="GO:0016020">
    <property type="term" value="C:membrane"/>
    <property type="evidence" value="ECO:0007669"/>
    <property type="project" value="UniProtKB-UniRule"/>
</dbReference>
<dbReference type="Pfam" id="PF00691">
    <property type="entry name" value="OmpA"/>
    <property type="match status" value="1"/>
</dbReference>
<comment type="caution">
    <text evidence="5">The sequence shown here is derived from an EMBL/GenBank/DDBJ whole genome shotgun (WGS) entry which is preliminary data.</text>
</comment>
<dbReference type="InterPro" id="IPR025665">
    <property type="entry name" value="Beta-barrel_OMP_2"/>
</dbReference>
<sequence length="446" mass="48329">MKKTLFRILTTGSIMVIAVHANAQEFGVELNGGLQGLQYDITGGKAKIQPGGALGFNYTFPLGKRWGLITGLAGGYYNTKTTLDNGSLFSSYAIDEEESAFEFRVKPEGYEEKLSFFTAGIPLMLQYHTTGKTQWYLNGGGKFLFPFNVKSKASASQLAMSGYYPDFNVELDNVPQHGFGVVNNLEKEYEPELKPTATLSAATGLSFPLGSSMRLYTGVYIDYGLTDMRKNRDESAALVNYSPTGINNVQVTGLLLKGGDAKLLAYGLQVKLGFVKKKKDAKPVAEPVVVAAPVEVKEEPKSVQEPTPAPAPAPAPVEEKKPEPAPAPVITKAETEQVQAPVVFSELNSTAVPEALKPHLDSVANILNKYPDLQVALVGHTCDIGTEKENETVGINRAKAVAAYLRDKGIAESRMELSSARSTQPLVPNTSEHNRRLNRRVTVTVK</sequence>
<feature type="signal peptide" evidence="3">
    <location>
        <begin position="1"/>
        <end position="23"/>
    </location>
</feature>
<evidence type="ECO:0000256" key="1">
    <source>
        <dbReference type="PROSITE-ProRule" id="PRU00473"/>
    </source>
</evidence>
<evidence type="ECO:0000259" key="4">
    <source>
        <dbReference type="PROSITE" id="PS51123"/>
    </source>
</evidence>
<reference evidence="5 6" key="1">
    <citation type="submission" date="2019-02" db="EMBL/GenBank/DDBJ databases">
        <title>Genomic Encyclopedia of Type Strains, Phase IV (KMG-IV): sequencing the most valuable type-strain genomes for metagenomic binning, comparative biology and taxonomic classification.</title>
        <authorList>
            <person name="Goeker M."/>
        </authorList>
    </citation>
    <scope>NUCLEOTIDE SEQUENCE [LARGE SCALE GENOMIC DNA]</scope>
    <source>
        <strain evidence="5 6">DSM 18116</strain>
    </source>
</reference>
<evidence type="ECO:0000256" key="3">
    <source>
        <dbReference type="SAM" id="SignalP"/>
    </source>
</evidence>
<keyword evidence="1" id="KW-0472">Membrane</keyword>
<dbReference type="Pfam" id="PF13568">
    <property type="entry name" value="OMP_b-brl_2"/>
    <property type="match status" value="1"/>
</dbReference>
<protein>
    <submittedName>
        <fullName evidence="5">Outer membrane protein OmpA-like peptidoglycan-associated protein</fullName>
    </submittedName>
</protein>
<dbReference type="PANTHER" id="PTHR30329">
    <property type="entry name" value="STATOR ELEMENT OF FLAGELLAR MOTOR COMPLEX"/>
    <property type="match status" value="1"/>
</dbReference>
<accession>A0A4Q7N5U2</accession>
<dbReference type="EMBL" id="SGXA01000001">
    <property type="protein sequence ID" value="RZS76431.1"/>
    <property type="molecule type" value="Genomic_DNA"/>
</dbReference>
<dbReference type="PROSITE" id="PS51123">
    <property type="entry name" value="OMPA_2"/>
    <property type="match status" value="1"/>
</dbReference>
<dbReference type="Proteomes" id="UP000293874">
    <property type="component" value="Unassembled WGS sequence"/>
</dbReference>
<gene>
    <name evidence="5" type="ORF">EV199_2316</name>
</gene>
<dbReference type="SUPFAM" id="SSF103088">
    <property type="entry name" value="OmpA-like"/>
    <property type="match status" value="1"/>
</dbReference>
<dbReference type="OrthoDB" id="1008224at2"/>
<evidence type="ECO:0000313" key="6">
    <source>
        <dbReference type="Proteomes" id="UP000293874"/>
    </source>
</evidence>
<keyword evidence="6" id="KW-1185">Reference proteome</keyword>
<evidence type="ECO:0000256" key="2">
    <source>
        <dbReference type="SAM" id="MobiDB-lite"/>
    </source>
</evidence>
<dbReference type="InterPro" id="IPR006665">
    <property type="entry name" value="OmpA-like"/>
</dbReference>
<proteinExistence type="predicted"/>
<feature type="domain" description="OmpA-like" evidence="4">
    <location>
        <begin position="332"/>
        <end position="446"/>
    </location>
</feature>
<evidence type="ECO:0000313" key="5">
    <source>
        <dbReference type="EMBL" id="RZS76431.1"/>
    </source>
</evidence>
<feature type="chain" id="PRO_5020922063" evidence="3">
    <location>
        <begin position="24"/>
        <end position="446"/>
    </location>
</feature>
<dbReference type="PANTHER" id="PTHR30329:SF21">
    <property type="entry name" value="LIPOPROTEIN YIAD-RELATED"/>
    <property type="match status" value="1"/>
</dbReference>
<dbReference type="AlphaFoldDB" id="A0A4Q7N5U2"/>
<feature type="region of interest" description="Disordered" evidence="2">
    <location>
        <begin position="297"/>
        <end position="326"/>
    </location>
</feature>
<dbReference type="CDD" id="cd07185">
    <property type="entry name" value="OmpA_C-like"/>
    <property type="match status" value="1"/>
</dbReference>
<dbReference type="RefSeq" id="WP_130540732.1">
    <property type="nucleotide sequence ID" value="NZ_CP042431.1"/>
</dbReference>
<name>A0A4Q7N5U2_9BACT</name>
<organism evidence="5 6">
    <name type="scientific">Pseudobacter ginsenosidimutans</name>
    <dbReference type="NCBI Taxonomy" id="661488"/>
    <lineage>
        <taxon>Bacteria</taxon>
        <taxon>Pseudomonadati</taxon>
        <taxon>Bacteroidota</taxon>
        <taxon>Chitinophagia</taxon>
        <taxon>Chitinophagales</taxon>
        <taxon>Chitinophagaceae</taxon>
        <taxon>Pseudobacter</taxon>
    </lineage>
</organism>